<sequence length="504" mass="57524">MQDHFEQTEKSNEDALVDAKSLIESDYKYKIVKMLAKGGMAYVFHAIDTNCQRSVALKMMIEDKNKEDELVRRFIEEAQITSQLDHPSIVPIYEFSRAPNGQPFYVMKLVKGETLENIITELKEGNPKYIKKFPLLRIIDIFIKVCDAIAFAASKNVVHRDLKPDNIMIGQYGEVFVMDWGISKLCNIMETKELIRNQVPTELDDSFIRTISIYSEAKISSTFHGQILGSPIYMAPEQMCPDYEIDPRADIYALGGILYSLLTLSPPHQSTNLKEIFQDKIKGNIIAPSKRIKLLNKNKEISVPSSLESVIQKAMAVNPDKRYQKASSLKHDLENWINGYATEAEGASQVRLLKLLFIRHRRLGLVISLLIISIIVFIFQINSKLKTAMLDQDAALVQASSNTVISKKQRSKQIILRQRLQESKKIAPLLSDYVDQLIKDQNLDKAIELAEKLIILDNNISNNKKLIELYIMIEDFEKAHTQLNQALHNHPNEIELLNLVNKIN</sequence>
<proteinExistence type="predicted"/>
<dbReference type="PROSITE" id="PS50011">
    <property type="entry name" value="PROTEIN_KINASE_DOM"/>
    <property type="match status" value="1"/>
</dbReference>
<gene>
    <name evidence="7" type="ORF">PQO03_04540</name>
</gene>
<dbReference type="SUPFAM" id="SSF56112">
    <property type="entry name" value="Protein kinase-like (PK-like)"/>
    <property type="match status" value="1"/>
</dbReference>
<dbReference type="CDD" id="cd14014">
    <property type="entry name" value="STKc_PknB_like"/>
    <property type="match status" value="1"/>
</dbReference>
<keyword evidence="3 7" id="KW-0418">Kinase</keyword>
<evidence type="ECO:0000256" key="1">
    <source>
        <dbReference type="ARBA" id="ARBA00022679"/>
    </source>
</evidence>
<dbReference type="Pfam" id="PF00069">
    <property type="entry name" value="Pkinase"/>
    <property type="match status" value="1"/>
</dbReference>
<organism evidence="7 8">
    <name type="scientific">Lentisphaera profundi</name>
    <dbReference type="NCBI Taxonomy" id="1658616"/>
    <lineage>
        <taxon>Bacteria</taxon>
        <taxon>Pseudomonadati</taxon>
        <taxon>Lentisphaerota</taxon>
        <taxon>Lentisphaeria</taxon>
        <taxon>Lentisphaerales</taxon>
        <taxon>Lentisphaeraceae</taxon>
        <taxon>Lentisphaera</taxon>
    </lineage>
</organism>
<dbReference type="PROSITE" id="PS00108">
    <property type="entry name" value="PROTEIN_KINASE_ST"/>
    <property type="match status" value="1"/>
</dbReference>
<dbReference type="RefSeq" id="WP_274151475.1">
    <property type="nucleotide sequence ID" value="NZ_CP117811.1"/>
</dbReference>
<name>A0ABY7VSP0_9BACT</name>
<keyword evidence="5" id="KW-1133">Transmembrane helix</keyword>
<keyword evidence="5" id="KW-0472">Membrane</keyword>
<evidence type="ECO:0000256" key="2">
    <source>
        <dbReference type="ARBA" id="ARBA00022741"/>
    </source>
</evidence>
<keyword evidence="1" id="KW-0808">Transferase</keyword>
<protein>
    <submittedName>
        <fullName evidence="7">Protein kinase</fullName>
    </submittedName>
</protein>
<dbReference type="InterPro" id="IPR011009">
    <property type="entry name" value="Kinase-like_dom_sf"/>
</dbReference>
<evidence type="ECO:0000313" key="7">
    <source>
        <dbReference type="EMBL" id="WDE97221.1"/>
    </source>
</evidence>
<dbReference type="Gene3D" id="3.30.200.20">
    <property type="entry name" value="Phosphorylase Kinase, domain 1"/>
    <property type="match status" value="1"/>
</dbReference>
<feature type="transmembrane region" description="Helical" evidence="5">
    <location>
        <begin position="363"/>
        <end position="381"/>
    </location>
</feature>
<feature type="domain" description="Protein kinase" evidence="6">
    <location>
        <begin position="29"/>
        <end position="337"/>
    </location>
</feature>
<dbReference type="EMBL" id="CP117811">
    <property type="protein sequence ID" value="WDE97221.1"/>
    <property type="molecule type" value="Genomic_DNA"/>
</dbReference>
<evidence type="ECO:0000256" key="5">
    <source>
        <dbReference type="SAM" id="Phobius"/>
    </source>
</evidence>
<dbReference type="SMART" id="SM00220">
    <property type="entry name" value="S_TKc"/>
    <property type="match status" value="1"/>
</dbReference>
<dbReference type="Proteomes" id="UP001214250">
    <property type="component" value="Chromosome 1"/>
</dbReference>
<evidence type="ECO:0000256" key="3">
    <source>
        <dbReference type="ARBA" id="ARBA00022777"/>
    </source>
</evidence>
<evidence type="ECO:0000259" key="6">
    <source>
        <dbReference type="PROSITE" id="PS50011"/>
    </source>
</evidence>
<dbReference type="InterPro" id="IPR000719">
    <property type="entry name" value="Prot_kinase_dom"/>
</dbReference>
<keyword evidence="5" id="KW-0812">Transmembrane</keyword>
<accession>A0ABY7VSP0</accession>
<keyword evidence="8" id="KW-1185">Reference proteome</keyword>
<dbReference type="GO" id="GO:0016301">
    <property type="term" value="F:kinase activity"/>
    <property type="evidence" value="ECO:0007669"/>
    <property type="project" value="UniProtKB-KW"/>
</dbReference>
<reference evidence="7 8" key="1">
    <citation type="submission" date="2023-02" db="EMBL/GenBank/DDBJ databases">
        <title>Genome sequence of Lentisphaera profundi SAORIC-696.</title>
        <authorList>
            <person name="Kim e."/>
            <person name="Cho J.-C."/>
            <person name="Choi A."/>
            <person name="Kang I."/>
        </authorList>
    </citation>
    <scope>NUCLEOTIDE SEQUENCE [LARGE SCALE GENOMIC DNA]</scope>
    <source>
        <strain evidence="7 8">SAORIC-696</strain>
    </source>
</reference>
<dbReference type="InterPro" id="IPR008271">
    <property type="entry name" value="Ser/Thr_kinase_AS"/>
</dbReference>
<keyword evidence="4" id="KW-0067">ATP-binding</keyword>
<keyword evidence="2" id="KW-0547">Nucleotide-binding</keyword>
<dbReference type="PANTHER" id="PTHR43289:SF6">
    <property type="entry name" value="SERINE_THREONINE-PROTEIN KINASE NEKL-3"/>
    <property type="match status" value="1"/>
</dbReference>
<evidence type="ECO:0000256" key="4">
    <source>
        <dbReference type="ARBA" id="ARBA00022840"/>
    </source>
</evidence>
<evidence type="ECO:0000313" key="8">
    <source>
        <dbReference type="Proteomes" id="UP001214250"/>
    </source>
</evidence>
<dbReference type="PANTHER" id="PTHR43289">
    <property type="entry name" value="MITOGEN-ACTIVATED PROTEIN KINASE KINASE KINASE 20-RELATED"/>
    <property type="match status" value="1"/>
</dbReference>
<dbReference type="Gene3D" id="1.10.510.10">
    <property type="entry name" value="Transferase(Phosphotransferase) domain 1"/>
    <property type="match status" value="1"/>
</dbReference>